<evidence type="ECO:0000259" key="3">
    <source>
        <dbReference type="PROSITE" id="PS51462"/>
    </source>
</evidence>
<dbReference type="Proteomes" id="UP000066480">
    <property type="component" value="Chromosome"/>
</dbReference>
<dbReference type="InterPro" id="IPR000086">
    <property type="entry name" value="NUDIX_hydrolase_dom"/>
</dbReference>
<proteinExistence type="predicted"/>
<evidence type="ECO:0000313" key="4">
    <source>
        <dbReference type="EMBL" id="AKU17976.1"/>
    </source>
</evidence>
<dbReference type="GO" id="GO:0016787">
    <property type="term" value="F:hydrolase activity"/>
    <property type="evidence" value="ECO:0007669"/>
    <property type="project" value="UniProtKB-KW"/>
</dbReference>
<dbReference type="AlphaFoldDB" id="A0A0K1JMN7"/>
<evidence type="ECO:0000313" key="5">
    <source>
        <dbReference type="Proteomes" id="UP000066480"/>
    </source>
</evidence>
<dbReference type="Pfam" id="PF00293">
    <property type="entry name" value="NUDIX"/>
    <property type="match status" value="1"/>
</dbReference>
<dbReference type="OrthoDB" id="9814308at2"/>
<feature type="domain" description="Nudix hydrolase" evidence="3">
    <location>
        <begin position="19"/>
        <end position="151"/>
    </location>
</feature>
<dbReference type="CDD" id="cd18879">
    <property type="entry name" value="NUDIX_Hydrolase"/>
    <property type="match status" value="1"/>
</dbReference>
<dbReference type="PANTHER" id="PTHR43046:SF16">
    <property type="entry name" value="ADP-RIBOSE PYROPHOSPHATASE YJHB-RELATED"/>
    <property type="match status" value="1"/>
</dbReference>
<sequence>MSRPRYIADLREHIGTRLLWLPGATAYVLREHEGETELLLVRRADNGRWTPICGMTDPGEEPDVTAVREALEESKVHIEVERLVSVQALAITTYPNGDQVQYLDHAFRCRYVSGDAGVGDEESTDVGWFALDRLPDLQDRFLSHLKLVLDPGPGVLFGREGRQA</sequence>
<dbReference type="PATRIC" id="fig|571913.6.peg.4544"/>
<name>A0A0K1JMN7_9MICO</name>
<dbReference type="InterPro" id="IPR015797">
    <property type="entry name" value="NUDIX_hydrolase-like_dom_sf"/>
</dbReference>
<dbReference type="RefSeq" id="WP_052595230.1">
    <property type="nucleotide sequence ID" value="NZ_CP011112.1"/>
</dbReference>
<accession>A0A0K1JMN7</accession>
<dbReference type="EMBL" id="CP011112">
    <property type="protein sequence ID" value="AKU17976.1"/>
    <property type="molecule type" value="Genomic_DNA"/>
</dbReference>
<reference evidence="4 5" key="1">
    <citation type="submission" date="2015-03" db="EMBL/GenBank/DDBJ databases">
        <title>Luteipulveratus halotolerans sp. nov., a novel actinobacterium (Dermacoccaceae) from Sarawak, Malaysia.</title>
        <authorList>
            <person name="Juboi H."/>
            <person name="Basik A."/>
            <person name="Shamsul S.S."/>
            <person name="Arnold P."/>
            <person name="Schmitt E.K."/>
            <person name="Sanglier J.-J."/>
            <person name="Yeo T."/>
        </authorList>
    </citation>
    <scope>NUCLEOTIDE SEQUENCE [LARGE SCALE GENOMIC DNA]</scope>
    <source>
        <strain evidence="4 5">MN07-A0370</strain>
    </source>
</reference>
<evidence type="ECO:0000256" key="2">
    <source>
        <dbReference type="ARBA" id="ARBA00022801"/>
    </source>
</evidence>
<organism evidence="4 5">
    <name type="scientific">Luteipulveratus mongoliensis</name>
    <dbReference type="NCBI Taxonomy" id="571913"/>
    <lineage>
        <taxon>Bacteria</taxon>
        <taxon>Bacillati</taxon>
        <taxon>Actinomycetota</taxon>
        <taxon>Actinomycetes</taxon>
        <taxon>Micrococcales</taxon>
        <taxon>Dermacoccaceae</taxon>
        <taxon>Luteipulveratus</taxon>
    </lineage>
</organism>
<dbReference type="Gene3D" id="3.90.79.10">
    <property type="entry name" value="Nucleoside Triphosphate Pyrophosphohydrolase"/>
    <property type="match status" value="1"/>
</dbReference>
<dbReference type="KEGG" id="lmoi:VV02_22435"/>
<gene>
    <name evidence="4" type="ORF">VV02_22435</name>
</gene>
<dbReference type="PROSITE" id="PS51462">
    <property type="entry name" value="NUDIX"/>
    <property type="match status" value="1"/>
</dbReference>
<comment type="cofactor">
    <cofactor evidence="1">
        <name>Mg(2+)</name>
        <dbReference type="ChEBI" id="CHEBI:18420"/>
    </cofactor>
</comment>
<dbReference type="STRING" id="571913.VV02_22435"/>
<keyword evidence="2" id="KW-0378">Hydrolase</keyword>
<dbReference type="SUPFAM" id="SSF55811">
    <property type="entry name" value="Nudix"/>
    <property type="match status" value="1"/>
</dbReference>
<keyword evidence="5" id="KW-1185">Reference proteome</keyword>
<evidence type="ECO:0000256" key="1">
    <source>
        <dbReference type="ARBA" id="ARBA00001946"/>
    </source>
</evidence>
<dbReference type="PANTHER" id="PTHR43046">
    <property type="entry name" value="GDP-MANNOSE MANNOSYL HYDROLASE"/>
    <property type="match status" value="1"/>
</dbReference>
<protein>
    <submittedName>
        <fullName evidence="4">DNA mismatch repair protein MutT</fullName>
    </submittedName>
</protein>